<proteinExistence type="predicted"/>
<evidence type="ECO:0000313" key="2">
    <source>
        <dbReference type="Proteomes" id="UP000309259"/>
    </source>
</evidence>
<gene>
    <name evidence="1" type="ORF">FAJ35_06815</name>
</gene>
<organism evidence="1 2">
    <name type="scientific">Streptococcus suis</name>
    <dbReference type="NCBI Taxonomy" id="1307"/>
    <lineage>
        <taxon>Bacteria</taxon>
        <taxon>Bacillati</taxon>
        <taxon>Bacillota</taxon>
        <taxon>Bacilli</taxon>
        <taxon>Lactobacillales</taxon>
        <taxon>Streptococcaceae</taxon>
        <taxon>Streptococcus</taxon>
    </lineage>
</organism>
<dbReference type="AlphaFoldDB" id="A0A4T2GRM9"/>
<sequence length="116" mass="13794">MKRHFNALSWSEWTWQRPFSEEDVKSLLGQLVGLTRRKSLVFEVRLKKNRVRYLLGAEEQDKRHVHQLIQSHRQIQFSKAPKREKISVARLVQIKQSHYALKTDSLENMIRSSLAL</sequence>
<reference evidence="1 2" key="1">
    <citation type="submission" date="2019-04" db="EMBL/GenBank/DDBJ databases">
        <title>Genome analysis of Streptococcus suis strain WUSS327.</title>
        <authorList>
            <person name="Chen H."/>
            <person name="Gao X."/>
            <person name="Wu Z."/>
        </authorList>
    </citation>
    <scope>NUCLEOTIDE SEQUENCE [LARGE SCALE GENOMIC DNA]</scope>
    <source>
        <strain evidence="1 2">WUSS327</strain>
    </source>
</reference>
<feature type="non-terminal residue" evidence="1">
    <location>
        <position position="116"/>
    </location>
</feature>
<evidence type="ECO:0000313" key="1">
    <source>
        <dbReference type="EMBL" id="TII01818.1"/>
    </source>
</evidence>
<comment type="caution">
    <text evidence="1">The sequence shown here is derived from an EMBL/GenBank/DDBJ whole genome shotgun (WGS) entry which is preliminary data.</text>
</comment>
<protein>
    <submittedName>
        <fullName evidence="1">Uncharacterized protein</fullName>
    </submittedName>
</protein>
<dbReference type="EMBL" id="SSXL01000021">
    <property type="protein sequence ID" value="TII01818.1"/>
    <property type="molecule type" value="Genomic_DNA"/>
</dbReference>
<accession>A0A4T2GRM9</accession>
<dbReference type="Proteomes" id="UP000309259">
    <property type="component" value="Unassembled WGS sequence"/>
</dbReference>
<name>A0A4T2GRM9_STRSU</name>